<feature type="region of interest" description="Disordered" evidence="4">
    <location>
        <begin position="417"/>
        <end position="480"/>
    </location>
</feature>
<dbReference type="Proteomes" id="UP000053236">
    <property type="component" value="Unassembled WGS sequence"/>
</dbReference>
<comment type="similarity">
    <text evidence="1">Belongs to the peptidase C48 family.</text>
</comment>
<dbReference type="InterPro" id="IPR052579">
    <property type="entry name" value="Zinc_finger_SWIM"/>
</dbReference>
<gene>
    <name evidence="6" type="ORF">L915_04122</name>
</gene>
<feature type="domain" description="Ubiquitin-like protease family profile" evidence="5">
    <location>
        <begin position="669"/>
        <end position="824"/>
    </location>
</feature>
<accession>W2HB98</accession>
<dbReference type="PANTHER" id="PTHR31569:SF4">
    <property type="entry name" value="SWIM-TYPE DOMAIN-CONTAINING PROTEIN"/>
    <property type="match status" value="1"/>
</dbReference>
<keyword evidence="2" id="KW-0645">Protease</keyword>
<feature type="compositionally biased region" description="Basic and acidic residues" evidence="4">
    <location>
        <begin position="425"/>
        <end position="446"/>
    </location>
</feature>
<evidence type="ECO:0000256" key="4">
    <source>
        <dbReference type="SAM" id="MobiDB-lite"/>
    </source>
</evidence>
<protein>
    <recommendedName>
        <fullName evidence="5">Ubiquitin-like protease family profile domain-containing protein</fullName>
    </recommendedName>
</protein>
<evidence type="ECO:0000259" key="5">
    <source>
        <dbReference type="PROSITE" id="PS50600"/>
    </source>
</evidence>
<dbReference type="GO" id="GO:0008234">
    <property type="term" value="F:cysteine-type peptidase activity"/>
    <property type="evidence" value="ECO:0007669"/>
    <property type="project" value="InterPro"/>
</dbReference>
<evidence type="ECO:0000256" key="1">
    <source>
        <dbReference type="ARBA" id="ARBA00005234"/>
    </source>
</evidence>
<evidence type="ECO:0000256" key="3">
    <source>
        <dbReference type="ARBA" id="ARBA00022801"/>
    </source>
</evidence>
<keyword evidence="3" id="KW-0378">Hydrolase</keyword>
<dbReference type="VEuPathDB" id="FungiDB:PPTG_05985"/>
<evidence type="ECO:0000313" key="6">
    <source>
        <dbReference type="EMBL" id="ETK92538.1"/>
    </source>
</evidence>
<dbReference type="PANTHER" id="PTHR31569">
    <property type="entry name" value="SWIM-TYPE DOMAIN-CONTAINING PROTEIN"/>
    <property type="match status" value="1"/>
</dbReference>
<reference evidence="6" key="1">
    <citation type="submission" date="2013-11" db="EMBL/GenBank/DDBJ databases">
        <title>The Genome Sequence of Phytophthora parasitica CJ02B3.</title>
        <authorList>
            <consortium name="The Broad Institute Genomics Platform"/>
            <person name="Russ C."/>
            <person name="Tyler B."/>
            <person name="Panabieres F."/>
            <person name="Shan W."/>
            <person name="Tripathy S."/>
            <person name="Grunwald N."/>
            <person name="Machado M."/>
            <person name="Johnson C.S."/>
            <person name="Arredondo F."/>
            <person name="Hong C."/>
            <person name="Coffey M."/>
            <person name="Young S.K."/>
            <person name="Zeng Q."/>
            <person name="Gargeya S."/>
            <person name="Fitzgerald M."/>
            <person name="Abouelleil A."/>
            <person name="Alvarado L."/>
            <person name="Chapman S.B."/>
            <person name="Gainer-Dewar J."/>
            <person name="Goldberg J."/>
            <person name="Griggs A."/>
            <person name="Gujja S."/>
            <person name="Hansen M."/>
            <person name="Howarth C."/>
            <person name="Imamovic A."/>
            <person name="Ireland A."/>
            <person name="Larimer J."/>
            <person name="McCowan C."/>
            <person name="Murphy C."/>
            <person name="Pearson M."/>
            <person name="Poon T.W."/>
            <person name="Priest M."/>
            <person name="Roberts A."/>
            <person name="Saif S."/>
            <person name="Shea T."/>
            <person name="Sykes S."/>
            <person name="Wortman J."/>
            <person name="Nusbaum C."/>
            <person name="Birren B."/>
        </authorList>
    </citation>
    <scope>NUCLEOTIDE SEQUENCE [LARGE SCALE GENOMIC DNA]</scope>
    <source>
        <strain evidence="6">CJ02B3</strain>
    </source>
</reference>
<sequence>MDCTHKTNKYNYQLLSIVAMDQYGCGQPVQYSLLETNSDWHMSKCLDHFKRANEQWRLVRIVIVDKDMKEVEVIRQKLPEARVLLCHFHVIKWLQETIRKSSKYGAFEGDVLSQLKHTITNMTYARSEEEYEVHRTEFKNSSLRGGRRELWDYFEKNWDKYKEMWVMTYRKDLPHFNNHTNNRVESLFSKVKQHLKDHHTMNASLRALLSFQRRKEEAYYAKVEMPGTLRDTTYSEEMNIVLGMTTRWVASAISSQYDIALDPEFASSYTQVDNGATVTFRREAHEYLLLKETFKCDCEFSQTMQLPCRHAIMWRKTSGSPFVIPFSAIGSRWYGRNRISIQGLSEVAKPFVAKIFKQDTAVTARDQTEQEKYRRAQQAFGRISGELAQFNDAAFNEAITKFERWWQNLRQGQTSMALQEQTHSCNHDGSKDSIDASTDEKTDGAKDTSGTICGEGSPTSEESENVPLTQKTVVETEQPASGAELPVEIKLNSRVIPVGRPRLNRKEQRAKAKADLKEYNQGMKLRGLLRDRDVCEVVSTLKEIQPGIREVGAFLATFQVLGKATAKQSMVWRPNANYVADNVRYRLPEQTVDRALDLLRKLSCGKMEEIQLDSEGEEISDANGYVLVIEKIGTYTREQSLVNEPVDVSVAFDDLLKTWPYLPIPGFGFDVAEADLFCVRGNTWLNDATMRAFCVFLDTYKNNTTVTIPPVKKQALKKPVKAEPIIADQQLQQIHSGLTSRQYLLMPINLSGAHWVCLVIDGISKKIELYDSMGSAMYLKRLKAIADEIVAALPDAYEEITVNGPLQHDGDSCDVLVCLQLWKCVSAEAPSDVTKSGITKLRWKILQGILKVKRRL</sequence>
<dbReference type="Pfam" id="PF02902">
    <property type="entry name" value="Peptidase_C48"/>
    <property type="match status" value="1"/>
</dbReference>
<dbReference type="InterPro" id="IPR003653">
    <property type="entry name" value="Peptidase_C48_C"/>
</dbReference>
<organism evidence="6">
    <name type="scientific">Phytophthora nicotianae</name>
    <name type="common">Potato buckeye rot agent</name>
    <name type="synonym">Phytophthora parasitica</name>
    <dbReference type="NCBI Taxonomy" id="4792"/>
    <lineage>
        <taxon>Eukaryota</taxon>
        <taxon>Sar</taxon>
        <taxon>Stramenopiles</taxon>
        <taxon>Oomycota</taxon>
        <taxon>Peronosporomycetes</taxon>
        <taxon>Peronosporales</taxon>
        <taxon>Peronosporaceae</taxon>
        <taxon>Phytophthora</taxon>
    </lineage>
</organism>
<dbReference type="InterPro" id="IPR038765">
    <property type="entry name" value="Papain-like_cys_pep_sf"/>
</dbReference>
<dbReference type="EMBL" id="KI685155">
    <property type="protein sequence ID" value="ETK92538.1"/>
    <property type="molecule type" value="Genomic_DNA"/>
</dbReference>
<dbReference type="AlphaFoldDB" id="W2HB98"/>
<evidence type="ECO:0000256" key="2">
    <source>
        <dbReference type="ARBA" id="ARBA00022670"/>
    </source>
</evidence>
<dbReference type="SUPFAM" id="SSF54001">
    <property type="entry name" value="Cysteine proteinases"/>
    <property type="match status" value="1"/>
</dbReference>
<dbReference type="InterPro" id="IPR048324">
    <property type="entry name" value="ZSWIM1-3_RNaseH-like"/>
</dbReference>
<dbReference type="GO" id="GO:0006508">
    <property type="term" value="P:proteolysis"/>
    <property type="evidence" value="ECO:0007669"/>
    <property type="project" value="UniProtKB-KW"/>
</dbReference>
<name>W2HB98_PHYNI</name>
<proteinExistence type="inferred from homology"/>
<dbReference type="Gene3D" id="3.40.395.10">
    <property type="entry name" value="Adenoviral Proteinase, Chain A"/>
    <property type="match status" value="1"/>
</dbReference>
<dbReference type="Pfam" id="PF21056">
    <property type="entry name" value="ZSWIM1-3_RNaseH-like"/>
    <property type="match status" value="1"/>
</dbReference>
<feature type="compositionally biased region" description="Polar residues" evidence="4">
    <location>
        <begin position="466"/>
        <end position="479"/>
    </location>
</feature>
<dbReference type="PROSITE" id="PS50600">
    <property type="entry name" value="ULP_PROTEASE"/>
    <property type="match status" value="1"/>
</dbReference>